<evidence type="ECO:0000256" key="1">
    <source>
        <dbReference type="SAM" id="MobiDB-lite"/>
    </source>
</evidence>
<accession>A0A915I2D9</accession>
<sequence length="206" mass="22977">MMSRDMCEIAKIYDAFREIQLNKQKEKKHCRILVCNSRIIGYAAYYAVVKLSSQTMVGKLAFSIASLVGEKTEAQKISSPDNNAEDNVTVKRKNGGETSDESGTVDQTVGDSPLASTANVMIEQQNETWKRLQQAFSLGVKDSTTMPFNGFPGLFAGQQQQSGPNILDPFRTTPNQWIEFVQKNLAVTSLYARLSQQQQDHASYHD</sequence>
<protein>
    <submittedName>
        <fullName evidence="3">Uncharacterized protein</fullName>
    </submittedName>
</protein>
<evidence type="ECO:0000313" key="2">
    <source>
        <dbReference type="Proteomes" id="UP000887565"/>
    </source>
</evidence>
<feature type="compositionally biased region" description="Polar residues" evidence="1">
    <location>
        <begin position="101"/>
        <end position="110"/>
    </location>
</feature>
<reference evidence="3" key="1">
    <citation type="submission" date="2022-11" db="UniProtKB">
        <authorList>
            <consortium name="WormBaseParasite"/>
        </authorList>
    </citation>
    <scope>IDENTIFICATION</scope>
</reference>
<feature type="region of interest" description="Disordered" evidence="1">
    <location>
        <begin position="73"/>
        <end position="110"/>
    </location>
</feature>
<dbReference type="WBParaSite" id="nRc.2.0.1.t08297-RA">
    <property type="protein sequence ID" value="nRc.2.0.1.t08297-RA"/>
    <property type="gene ID" value="nRc.2.0.1.g08297"/>
</dbReference>
<evidence type="ECO:0000313" key="3">
    <source>
        <dbReference type="WBParaSite" id="nRc.2.0.1.t08297-RA"/>
    </source>
</evidence>
<feature type="compositionally biased region" description="Polar residues" evidence="1">
    <location>
        <begin position="75"/>
        <end position="86"/>
    </location>
</feature>
<dbReference type="Proteomes" id="UP000887565">
    <property type="component" value="Unplaced"/>
</dbReference>
<organism evidence="2 3">
    <name type="scientific">Romanomermis culicivorax</name>
    <name type="common">Nematode worm</name>
    <dbReference type="NCBI Taxonomy" id="13658"/>
    <lineage>
        <taxon>Eukaryota</taxon>
        <taxon>Metazoa</taxon>
        <taxon>Ecdysozoa</taxon>
        <taxon>Nematoda</taxon>
        <taxon>Enoplea</taxon>
        <taxon>Dorylaimia</taxon>
        <taxon>Mermithida</taxon>
        <taxon>Mermithoidea</taxon>
        <taxon>Mermithidae</taxon>
        <taxon>Romanomermis</taxon>
    </lineage>
</organism>
<keyword evidence="2" id="KW-1185">Reference proteome</keyword>
<name>A0A915I2D9_ROMCU</name>
<dbReference type="AlphaFoldDB" id="A0A915I2D9"/>
<proteinExistence type="predicted"/>